<dbReference type="PANTHER" id="PTHR37467">
    <property type="entry name" value="EXPORTED CALCIUM-BINDING GLYCOPROTEIN-RELATED"/>
    <property type="match status" value="1"/>
</dbReference>
<evidence type="ECO:0000313" key="7">
    <source>
        <dbReference type="Proteomes" id="UP000002613"/>
    </source>
</evidence>
<dbReference type="InterPro" id="IPR028974">
    <property type="entry name" value="TSP_type-3_rpt"/>
</dbReference>
<dbReference type="KEGG" id="fpl:Ferp_0181"/>
<reference evidence="6 7" key="2">
    <citation type="journal article" date="2011" name="Stand. Genomic Sci.">
        <title>Complete genome sequence of Ferroglobus placidus AEDII12DO.</title>
        <authorList>
            <person name="Anderson I."/>
            <person name="Risso C."/>
            <person name="Holmes D."/>
            <person name="Lucas S."/>
            <person name="Copeland A."/>
            <person name="Lapidus A."/>
            <person name="Cheng J.F."/>
            <person name="Bruce D."/>
            <person name="Goodwin L."/>
            <person name="Pitluck S."/>
            <person name="Saunders E."/>
            <person name="Brettin T."/>
            <person name="Detter J.C."/>
            <person name="Han C."/>
            <person name="Tapia R."/>
            <person name="Larimer F."/>
            <person name="Land M."/>
            <person name="Hauser L."/>
            <person name="Woyke T."/>
            <person name="Lovley D."/>
            <person name="Kyrpides N."/>
            <person name="Ivanova N."/>
        </authorList>
    </citation>
    <scope>NUCLEOTIDE SEQUENCE [LARGE SCALE GENOMIC DNA]</scope>
    <source>
        <strain evidence="7">DSM 10642 / AEDII12DO</strain>
    </source>
</reference>
<dbReference type="PaxDb" id="589924-Ferp_0181"/>
<dbReference type="HOGENOM" id="CLU_358512_0_0_2"/>
<dbReference type="PANTHER" id="PTHR37467:SF1">
    <property type="entry name" value="EXPORTED CALCIUM-BINDING GLYCOPROTEIN"/>
    <property type="match status" value="1"/>
</dbReference>
<dbReference type="Proteomes" id="UP000002613">
    <property type="component" value="Chromosome"/>
</dbReference>
<evidence type="ECO:0000256" key="1">
    <source>
        <dbReference type="ARBA" id="ARBA00004613"/>
    </source>
</evidence>
<evidence type="ECO:0000256" key="2">
    <source>
        <dbReference type="ARBA" id="ARBA00022525"/>
    </source>
</evidence>
<dbReference type="Pfam" id="PF18884">
    <property type="entry name" value="TSP3_bac"/>
    <property type="match status" value="7"/>
</dbReference>
<dbReference type="OrthoDB" id="86147at2157"/>
<comment type="subcellular location">
    <subcellularLocation>
        <location evidence="1">Secreted</location>
    </subcellularLocation>
</comment>
<dbReference type="GO" id="GO:0005509">
    <property type="term" value="F:calcium ion binding"/>
    <property type="evidence" value="ECO:0007669"/>
    <property type="project" value="InterPro"/>
</dbReference>
<protein>
    <submittedName>
        <fullName evidence="6">Uncharacterized protein</fullName>
    </submittedName>
</protein>
<feature type="compositionally biased region" description="Basic and acidic residues" evidence="5">
    <location>
        <begin position="115"/>
        <end position="142"/>
    </location>
</feature>
<name>D3S1R1_FERPA</name>
<gene>
    <name evidence="6" type="ordered locus">Ferp_0181</name>
</gene>
<keyword evidence="4" id="KW-0106">Calcium</keyword>
<dbReference type="STRING" id="589924.Ferp_0181"/>
<dbReference type="InterPro" id="IPR018247">
    <property type="entry name" value="EF_Hand_1_Ca_BS"/>
</dbReference>
<dbReference type="Gene3D" id="4.10.1080.10">
    <property type="entry name" value="TSP type-3 repeat"/>
    <property type="match status" value="2"/>
</dbReference>
<dbReference type="RefSeq" id="WP_012964715.1">
    <property type="nucleotide sequence ID" value="NC_013849.1"/>
</dbReference>
<evidence type="ECO:0000256" key="4">
    <source>
        <dbReference type="ARBA" id="ARBA00022837"/>
    </source>
</evidence>
<dbReference type="AlphaFoldDB" id="D3S1R1"/>
<feature type="compositionally biased region" description="Acidic residues" evidence="5">
    <location>
        <begin position="30"/>
        <end position="39"/>
    </location>
</feature>
<evidence type="ECO:0000313" key="6">
    <source>
        <dbReference type="EMBL" id="ADC64368.1"/>
    </source>
</evidence>
<evidence type="ECO:0000256" key="3">
    <source>
        <dbReference type="ARBA" id="ARBA00022729"/>
    </source>
</evidence>
<feature type="compositionally biased region" description="Basic and acidic residues" evidence="5">
    <location>
        <begin position="83"/>
        <end position="95"/>
    </location>
</feature>
<keyword evidence="2" id="KW-0964">Secreted</keyword>
<keyword evidence="3" id="KW-0732">Signal</keyword>
<feature type="region of interest" description="Disordered" evidence="5">
    <location>
        <begin position="351"/>
        <end position="371"/>
    </location>
</feature>
<proteinExistence type="predicted"/>
<accession>D3S1R1</accession>
<dbReference type="eggNOG" id="arCOG07561">
    <property type="taxonomic scope" value="Archaea"/>
</dbReference>
<feature type="compositionally biased region" description="Low complexity" evidence="5">
    <location>
        <begin position="355"/>
        <end position="366"/>
    </location>
</feature>
<organism evidence="6 7">
    <name type="scientific">Ferroglobus placidus (strain DSM 10642 / AEDII12DO)</name>
    <dbReference type="NCBI Taxonomy" id="589924"/>
    <lineage>
        <taxon>Archaea</taxon>
        <taxon>Methanobacteriati</taxon>
        <taxon>Methanobacteriota</taxon>
        <taxon>Archaeoglobi</taxon>
        <taxon>Archaeoglobales</taxon>
        <taxon>Archaeoglobaceae</taxon>
        <taxon>Ferroglobus</taxon>
    </lineage>
</organism>
<dbReference type="InterPro" id="IPR053180">
    <property type="entry name" value="Ca-binding_acidic-repeat"/>
</dbReference>
<dbReference type="EMBL" id="CP001899">
    <property type="protein sequence ID" value="ADC64368.1"/>
    <property type="molecule type" value="Genomic_DNA"/>
</dbReference>
<dbReference type="PROSITE" id="PS51257">
    <property type="entry name" value="PROKAR_LIPOPROTEIN"/>
    <property type="match status" value="1"/>
</dbReference>
<feature type="compositionally biased region" description="Basic and acidic residues" evidence="5">
    <location>
        <begin position="40"/>
        <end position="63"/>
    </location>
</feature>
<reference evidence="7" key="1">
    <citation type="submission" date="2010-02" db="EMBL/GenBank/DDBJ databases">
        <title>Complete sequence of Ferroglobus placidus DSM 10642.</title>
        <authorList>
            <consortium name="US DOE Joint Genome Institute"/>
            <person name="Lucas S."/>
            <person name="Copeland A."/>
            <person name="Lapidus A."/>
            <person name="Cheng J.-F."/>
            <person name="Bruce D."/>
            <person name="Goodwin L."/>
            <person name="Pitluck S."/>
            <person name="Saunders E."/>
            <person name="Brettin T."/>
            <person name="Detter J.C."/>
            <person name="Han C."/>
            <person name="Tapia R."/>
            <person name="Larimer F."/>
            <person name="Land M."/>
            <person name="Hauser L."/>
            <person name="Kyrpides N."/>
            <person name="Ivanova N."/>
            <person name="Holmes D."/>
            <person name="Lovley D."/>
            <person name="Kyrpides N."/>
            <person name="Anderson I.J."/>
            <person name="Woyke T."/>
        </authorList>
    </citation>
    <scope>NUCLEOTIDE SEQUENCE [LARGE SCALE GENOMIC DNA]</scope>
    <source>
        <strain evidence="7">DSM 10642 / AEDII12DO</strain>
    </source>
</reference>
<sequence length="781" mass="88332">MRTTLLFLLLIAILLFGCAQPIEKAKADTDMDGLTDAEEEKYNTDPKNPDTDNDGLKDGEEIKLGTSPVDFDTDGDGLSDGDEVNKYSTDPKDLDTDNDGLEDGYEVMSVGTDPSKSDTDGDKLNDKEELDVFRTDPKKSDTDGDGLDDYYEVKITKTDPLKRDTDNDGLIDYKEVKVVGSDPLDPDTDDDGYGDGVDLWPLENKGIRIDVKYYKVENADGILFDYSDPYLKVYVNGEEYKTGYYDNVQEKRNPWVIDIDTPDDIKTASVRIFLLDEDDLWNPSDEDDAFDIYGGSVQKYWISIDYEIDSAPVFVHEDGSKDGANELDGVIELEISTITITSTKFVGEERRVNLSSESPSPTSSVSSREEIQLETPPYAEYEWIDLNKSLKTVTIEGKTYETGLLGKMYVPKEIEVGKTYPIYILLSRELKEDEVLRKILEGIRFCVAPGIRIDTTNNELKLYLHLSFSLLVKTWMKHYWLSSSNLSKISYRMDEGLTDLDLEDVKPGEWKVFRMEVLVEPPEVVTLQTEPLRMSVEIEADTLKNGMWIPWRDNIGVWVEHKYEDVFLVGVYERELNKANVCPGVGVTSAGLLQVHLGVGFGEDENDWDEAVIHINLMPLPFTTTQFTTTMRPSECEWDQIDWYEVKLNLNGYIKRLETHENGHIEVVALTDEAQVGSTESGRDIYSVRVEGTFKNNYGVIRQINTTLYYLGEKGIKRGDRVEGYVKFVKLASSNKAFLSALEDCYYIVVPREEGGVIIVPQPGEELINETQQSQVSVNLS</sequence>
<feature type="region of interest" description="Disordered" evidence="5">
    <location>
        <begin position="28"/>
        <end position="145"/>
    </location>
</feature>
<feature type="compositionally biased region" description="Acidic residues" evidence="5">
    <location>
        <begin position="96"/>
        <end position="105"/>
    </location>
</feature>
<feature type="compositionally biased region" description="Acidic residues" evidence="5">
    <location>
        <begin position="71"/>
        <end position="82"/>
    </location>
</feature>
<keyword evidence="7" id="KW-1185">Reference proteome</keyword>
<dbReference type="PROSITE" id="PS00018">
    <property type="entry name" value="EF_HAND_1"/>
    <property type="match status" value="1"/>
</dbReference>
<evidence type="ECO:0000256" key="5">
    <source>
        <dbReference type="SAM" id="MobiDB-lite"/>
    </source>
</evidence>
<dbReference type="GeneID" id="25395277"/>
<dbReference type="InterPro" id="IPR059100">
    <property type="entry name" value="TSP3_bac"/>
</dbReference>